<gene>
    <name evidence="2" type="ORF">A2782_03435</name>
</gene>
<sequence length="398" mass="45136">MKVLMLTPYLPYPPSSGGQIRSYNLIKQLSKKHDITLYSLIKHDEERRYIGELEKYCTEVKIFKRPTKPWTLSNIFKTGIGPYPFLMIRNFSPAEKSDLNNVLKSEKFDIIHAETFYVSLHIPQTNTPIVLVDQTIEYEVYQHFVENFKWKLLRPLLMIDVLKIKLWETRYWEKAARVIALSERDANSMKKLVPSLNVAVVPNGVGEDLMENVPLHFCKKIIFVGNYAWLQNVEAVNILVREIFPRIKKRVSDAKLIIVGQNTDKIPTINSSDIEVVDLKIEDIEGIQKAYHEGGIMVAPLYGPSGARLKIVGAMAAKLPVVTTSIGILGIDATDGEHVLLADTFDEIAQKAARLLTDNKLYKKIATNARSLVEDKYTYQVIAQKLDAVYKEATGGKS</sequence>
<dbReference type="AlphaFoldDB" id="A0A1G1V2F5"/>
<accession>A0A1G1V2F5</accession>
<dbReference type="CDD" id="cd03801">
    <property type="entry name" value="GT4_PimA-like"/>
    <property type="match status" value="1"/>
</dbReference>
<reference evidence="2 3" key="1">
    <citation type="journal article" date="2016" name="Nat. Commun.">
        <title>Thousands of microbial genomes shed light on interconnected biogeochemical processes in an aquifer system.</title>
        <authorList>
            <person name="Anantharaman K."/>
            <person name="Brown C.T."/>
            <person name="Hug L.A."/>
            <person name="Sharon I."/>
            <person name="Castelle C.J."/>
            <person name="Probst A.J."/>
            <person name="Thomas B.C."/>
            <person name="Singh A."/>
            <person name="Wilkins M.J."/>
            <person name="Karaoz U."/>
            <person name="Brodie E.L."/>
            <person name="Williams K.H."/>
            <person name="Hubbard S.S."/>
            <person name="Banfield J.F."/>
        </authorList>
    </citation>
    <scope>NUCLEOTIDE SEQUENCE [LARGE SCALE GENOMIC DNA]</scope>
</reference>
<dbReference type="Pfam" id="PF13439">
    <property type="entry name" value="Glyco_transf_4"/>
    <property type="match status" value="1"/>
</dbReference>
<dbReference type="SUPFAM" id="SSF53756">
    <property type="entry name" value="UDP-Glycosyltransferase/glycogen phosphorylase"/>
    <property type="match status" value="1"/>
</dbReference>
<dbReference type="PANTHER" id="PTHR12526:SF600">
    <property type="entry name" value="GLYCOSYL TRANSFERASE GROUP 1"/>
    <property type="match status" value="1"/>
</dbReference>
<name>A0A1G1V2F5_9BACT</name>
<dbReference type="PANTHER" id="PTHR12526">
    <property type="entry name" value="GLYCOSYLTRANSFERASE"/>
    <property type="match status" value="1"/>
</dbReference>
<dbReference type="Proteomes" id="UP000177967">
    <property type="component" value="Unassembled WGS sequence"/>
</dbReference>
<protein>
    <recommendedName>
        <fullName evidence="1">Glycosyltransferase subfamily 4-like N-terminal domain-containing protein</fullName>
    </recommendedName>
</protein>
<dbReference type="EMBL" id="MHBW01000008">
    <property type="protein sequence ID" value="OGY09570.1"/>
    <property type="molecule type" value="Genomic_DNA"/>
</dbReference>
<feature type="domain" description="Glycosyltransferase subfamily 4-like N-terminal" evidence="1">
    <location>
        <begin position="17"/>
        <end position="205"/>
    </location>
</feature>
<proteinExistence type="predicted"/>
<dbReference type="STRING" id="1797513.A2782_03435"/>
<organism evidence="2 3">
    <name type="scientific">Candidatus Blackburnbacteria bacterium RIFCSPHIGHO2_01_FULL_43_15b</name>
    <dbReference type="NCBI Taxonomy" id="1797513"/>
    <lineage>
        <taxon>Bacteria</taxon>
        <taxon>Candidatus Blackburniibacteriota</taxon>
    </lineage>
</organism>
<evidence type="ECO:0000313" key="3">
    <source>
        <dbReference type="Proteomes" id="UP000177967"/>
    </source>
</evidence>
<comment type="caution">
    <text evidence="2">The sequence shown here is derived from an EMBL/GenBank/DDBJ whole genome shotgun (WGS) entry which is preliminary data.</text>
</comment>
<evidence type="ECO:0000313" key="2">
    <source>
        <dbReference type="EMBL" id="OGY09570.1"/>
    </source>
</evidence>
<evidence type="ECO:0000259" key="1">
    <source>
        <dbReference type="Pfam" id="PF13439"/>
    </source>
</evidence>
<dbReference type="Gene3D" id="3.40.50.2000">
    <property type="entry name" value="Glycogen Phosphorylase B"/>
    <property type="match status" value="2"/>
</dbReference>
<dbReference type="GO" id="GO:0016757">
    <property type="term" value="F:glycosyltransferase activity"/>
    <property type="evidence" value="ECO:0007669"/>
    <property type="project" value="TreeGrafter"/>
</dbReference>
<dbReference type="InterPro" id="IPR028098">
    <property type="entry name" value="Glyco_trans_4-like_N"/>
</dbReference>
<dbReference type="Pfam" id="PF13692">
    <property type="entry name" value="Glyco_trans_1_4"/>
    <property type="match status" value="1"/>
</dbReference>